<dbReference type="EMBL" id="LACI01001566">
    <property type="protein sequence ID" value="KJU84216.1"/>
    <property type="molecule type" value="Genomic_DNA"/>
</dbReference>
<organism evidence="2 3">
    <name type="scientific">Candidatus Magnetobacterium bavaricum</name>
    <dbReference type="NCBI Taxonomy" id="29290"/>
    <lineage>
        <taxon>Bacteria</taxon>
        <taxon>Pseudomonadati</taxon>
        <taxon>Nitrospirota</taxon>
        <taxon>Thermodesulfovibrionia</taxon>
        <taxon>Thermodesulfovibrionales</taxon>
        <taxon>Candidatus Magnetobacteriaceae</taxon>
        <taxon>Candidatus Magnetobacterium</taxon>
    </lineage>
</organism>
<keyword evidence="3" id="KW-1185">Reference proteome</keyword>
<gene>
    <name evidence="2" type="ORF">MBAV_003585</name>
</gene>
<dbReference type="AlphaFoldDB" id="A0A0F3GQN1"/>
<evidence type="ECO:0000256" key="1">
    <source>
        <dbReference type="SAM" id="MobiDB-lite"/>
    </source>
</evidence>
<reference evidence="2 3" key="1">
    <citation type="submission" date="2015-02" db="EMBL/GenBank/DDBJ databases">
        <title>Single-cell genomics of uncultivated deep-branching MTB reveals a conserved set of magnetosome genes.</title>
        <authorList>
            <person name="Kolinko S."/>
            <person name="Richter M."/>
            <person name="Glockner F.O."/>
            <person name="Brachmann A."/>
            <person name="Schuler D."/>
        </authorList>
    </citation>
    <scope>NUCLEOTIDE SEQUENCE [LARGE SCALE GENOMIC DNA]</scope>
    <source>
        <strain evidence="2">TM-1</strain>
    </source>
</reference>
<name>A0A0F3GQN1_9BACT</name>
<sequence length="96" mass="10137">MRGRNNPSPPTLYPCPNSTTKPPHDGVKGDWRVVLQGGPRGGGAAPLLSYRGVASGRPPSTGMVAPVVGVWRVAKNKTALATCLAFIEAFNRLRLT</sequence>
<proteinExistence type="predicted"/>
<dbReference type="Proteomes" id="UP000033423">
    <property type="component" value="Unassembled WGS sequence"/>
</dbReference>
<accession>A0A0F3GQN1</accession>
<comment type="caution">
    <text evidence="2">The sequence shown here is derived from an EMBL/GenBank/DDBJ whole genome shotgun (WGS) entry which is preliminary data.</text>
</comment>
<protein>
    <submittedName>
        <fullName evidence="2">Uncharacterized protein</fullName>
    </submittedName>
</protein>
<evidence type="ECO:0000313" key="3">
    <source>
        <dbReference type="Proteomes" id="UP000033423"/>
    </source>
</evidence>
<feature type="region of interest" description="Disordered" evidence="1">
    <location>
        <begin position="1"/>
        <end position="28"/>
    </location>
</feature>
<evidence type="ECO:0000313" key="2">
    <source>
        <dbReference type="EMBL" id="KJU84216.1"/>
    </source>
</evidence>